<dbReference type="EMBL" id="BMMD01000025">
    <property type="protein sequence ID" value="GGJ91910.1"/>
    <property type="molecule type" value="Genomic_DNA"/>
</dbReference>
<feature type="transmembrane region" description="Helical" evidence="2">
    <location>
        <begin position="703"/>
        <end position="722"/>
    </location>
</feature>
<feature type="transmembrane region" description="Helical" evidence="2">
    <location>
        <begin position="653"/>
        <end position="671"/>
    </location>
</feature>
<sequence length="726" mass="75227">MAERTCETCGAKNDVDARFCATCDAYLGWDVGRSTLGGDALTGTIPRVVGTVPTGMAATGAPEASGAAPASGTATDAWAVDGSGAVTEPVITIPAATTPGSQTPAGATSGGTATDPAPTDPAPTAAAPTAAAPTAAGEPEPPYRQPSRFDPPDVDVATPEVTVAPDDPARVELSIENTSTIVDGYVIEAVEPPAWLEVTHPDTHLMPGERRTVPVSLSMRPGVLVLAQRLTVTFVVRSMEDPRLTVDAGVHVTVPPRGPRISLEARPTLIRLEDSGSGSLSLRLDNRGANYPQTFGLSGSDPESVVRFAFTPEVVEVPAGAMVEVAVTFAAPQPAPGQQLNRQLSLSATNDEGPITAIVTLVQHTAPAPVDQPIRVRLQPSTLRLADAIDADFDVHIDNRGGHSGVTVALAGNDPEHRLAFAFAPARFLAVPGHITRAHGRVRSNLPPKGTTATHPFTVVASDGTTDVEASGVLEISSSAAAITTAELQVEPPKLNVGTRRDGRFAVIVDNRRGAEPLHVTFSARSEDGLARATFAPPQLAVGPGAVGQAQLSVSSPHPPANQVGVRRLEVEATDGMQSLSAVAELTQTAPNRRGPASRWLVIVGAILVAIGALSPWFEGLPPLLPFVEWIRELLAMSSLTVGAQVVEPPLRLLLLVLAVMMIFGLAGKAGGLTRKSAILVVLLSAGFLIFLAITTFVPALTLGLPIIWVGALLGYIGGVLARPRT</sequence>
<comment type="caution">
    <text evidence="3">The sequence shown here is derived from an EMBL/GenBank/DDBJ whole genome shotgun (WGS) entry which is preliminary data.</text>
</comment>
<evidence type="ECO:0000256" key="1">
    <source>
        <dbReference type="SAM" id="MobiDB-lite"/>
    </source>
</evidence>
<evidence type="ECO:0000313" key="3">
    <source>
        <dbReference type="EMBL" id="GGJ91910.1"/>
    </source>
</evidence>
<gene>
    <name evidence="3" type="ORF">GCM10011372_32970</name>
</gene>
<dbReference type="AlphaFoldDB" id="A0A917PU20"/>
<feature type="transmembrane region" description="Helical" evidence="2">
    <location>
        <begin position="600"/>
        <end position="618"/>
    </location>
</feature>
<feature type="compositionally biased region" description="Low complexity" evidence="1">
    <location>
        <begin position="103"/>
        <end position="138"/>
    </location>
</feature>
<feature type="region of interest" description="Disordered" evidence="1">
    <location>
        <begin position="93"/>
        <end position="169"/>
    </location>
</feature>
<keyword evidence="2" id="KW-0812">Transmembrane</keyword>
<name>A0A917PU20_9MICO</name>
<keyword evidence="4" id="KW-1185">Reference proteome</keyword>
<keyword evidence="2" id="KW-1133">Transmembrane helix</keyword>
<reference evidence="3" key="1">
    <citation type="journal article" date="2014" name="Int. J. Syst. Evol. Microbiol.">
        <title>Complete genome sequence of Corynebacterium casei LMG S-19264T (=DSM 44701T), isolated from a smear-ripened cheese.</title>
        <authorList>
            <consortium name="US DOE Joint Genome Institute (JGI-PGF)"/>
            <person name="Walter F."/>
            <person name="Albersmeier A."/>
            <person name="Kalinowski J."/>
            <person name="Ruckert C."/>
        </authorList>
    </citation>
    <scope>NUCLEOTIDE SEQUENCE</scope>
    <source>
        <strain evidence="3">CGMCC 1.8984</strain>
    </source>
</reference>
<organism evidence="3 4">
    <name type="scientific">Agromyces bauzanensis</name>
    <dbReference type="NCBI Taxonomy" id="1308924"/>
    <lineage>
        <taxon>Bacteria</taxon>
        <taxon>Bacillati</taxon>
        <taxon>Actinomycetota</taxon>
        <taxon>Actinomycetes</taxon>
        <taxon>Micrococcales</taxon>
        <taxon>Microbacteriaceae</taxon>
        <taxon>Agromyces</taxon>
    </lineage>
</organism>
<protein>
    <submittedName>
        <fullName evidence="3">Uncharacterized protein</fullName>
    </submittedName>
</protein>
<dbReference type="RefSeq" id="WP_188744493.1">
    <property type="nucleotide sequence ID" value="NZ_BAABFW010000050.1"/>
</dbReference>
<evidence type="ECO:0000313" key="4">
    <source>
        <dbReference type="Proteomes" id="UP000636956"/>
    </source>
</evidence>
<feature type="transmembrane region" description="Helical" evidence="2">
    <location>
        <begin position="678"/>
        <end position="697"/>
    </location>
</feature>
<accession>A0A917PU20</accession>
<evidence type="ECO:0000256" key="2">
    <source>
        <dbReference type="SAM" id="Phobius"/>
    </source>
</evidence>
<reference evidence="3" key="2">
    <citation type="submission" date="2020-09" db="EMBL/GenBank/DDBJ databases">
        <authorList>
            <person name="Sun Q."/>
            <person name="Zhou Y."/>
        </authorList>
    </citation>
    <scope>NUCLEOTIDE SEQUENCE</scope>
    <source>
        <strain evidence="3">CGMCC 1.8984</strain>
    </source>
</reference>
<keyword evidence="2" id="KW-0472">Membrane</keyword>
<proteinExistence type="predicted"/>
<dbReference type="Proteomes" id="UP000636956">
    <property type="component" value="Unassembled WGS sequence"/>
</dbReference>